<accession>A0ABW4HB13</accession>
<sequence>MRTKFTILFFILSVAGFAQQLSYGTGGTVYDSEGKKVKTNTVRAILGDNSPEALKLYNAGRSKKTFGNILFYGGLGLIAANVISEMNSNINDGVVVSSSSQYVTTYTYTQDRANMTMAVIGGAFLAASIPIKIGYPKRIKKALGIYNAKVAYNDEEKIQTVIVASNNQVGLRVIF</sequence>
<reference evidence="3" key="1">
    <citation type="journal article" date="2019" name="Int. J. Syst. Evol. Microbiol.">
        <title>The Global Catalogue of Microorganisms (GCM) 10K type strain sequencing project: providing services to taxonomists for standard genome sequencing and annotation.</title>
        <authorList>
            <consortium name="The Broad Institute Genomics Platform"/>
            <consortium name="The Broad Institute Genome Sequencing Center for Infectious Disease"/>
            <person name="Wu L."/>
            <person name="Ma J."/>
        </authorList>
    </citation>
    <scope>NUCLEOTIDE SEQUENCE [LARGE SCALE GENOMIC DNA]</scope>
    <source>
        <strain evidence="3">CCUG 70865</strain>
    </source>
</reference>
<feature type="signal peptide" evidence="1">
    <location>
        <begin position="1"/>
        <end position="20"/>
    </location>
</feature>
<dbReference type="Proteomes" id="UP001597138">
    <property type="component" value="Unassembled WGS sequence"/>
</dbReference>
<feature type="chain" id="PRO_5045929589" description="Outer membrane protein beta-barrel domain-containing protein" evidence="1">
    <location>
        <begin position="21"/>
        <end position="175"/>
    </location>
</feature>
<gene>
    <name evidence="2" type="ORF">ACFSC2_07500</name>
</gene>
<proteinExistence type="predicted"/>
<evidence type="ECO:0000313" key="2">
    <source>
        <dbReference type="EMBL" id="MFD1602576.1"/>
    </source>
</evidence>
<evidence type="ECO:0000256" key="1">
    <source>
        <dbReference type="SAM" id="SignalP"/>
    </source>
</evidence>
<organism evidence="2 3">
    <name type="scientific">Flavobacterium artemisiae</name>
    <dbReference type="NCBI Taxonomy" id="2126556"/>
    <lineage>
        <taxon>Bacteria</taxon>
        <taxon>Pseudomonadati</taxon>
        <taxon>Bacteroidota</taxon>
        <taxon>Flavobacteriia</taxon>
        <taxon>Flavobacteriales</taxon>
        <taxon>Flavobacteriaceae</taxon>
        <taxon>Flavobacterium</taxon>
    </lineage>
</organism>
<keyword evidence="1" id="KW-0732">Signal</keyword>
<protein>
    <recommendedName>
        <fullName evidence="4">Outer membrane protein beta-barrel domain-containing protein</fullName>
    </recommendedName>
</protein>
<comment type="caution">
    <text evidence="2">The sequence shown here is derived from an EMBL/GenBank/DDBJ whole genome shotgun (WGS) entry which is preliminary data.</text>
</comment>
<evidence type="ECO:0000313" key="3">
    <source>
        <dbReference type="Proteomes" id="UP001597138"/>
    </source>
</evidence>
<dbReference type="EMBL" id="JBHUDZ010000007">
    <property type="protein sequence ID" value="MFD1602576.1"/>
    <property type="molecule type" value="Genomic_DNA"/>
</dbReference>
<dbReference type="RefSeq" id="WP_379816772.1">
    <property type="nucleotide sequence ID" value="NZ_JBHUDZ010000007.1"/>
</dbReference>
<name>A0ABW4HB13_9FLAO</name>
<keyword evidence="3" id="KW-1185">Reference proteome</keyword>
<evidence type="ECO:0008006" key="4">
    <source>
        <dbReference type="Google" id="ProtNLM"/>
    </source>
</evidence>